<proteinExistence type="predicted"/>
<evidence type="ECO:0000256" key="3">
    <source>
        <dbReference type="ARBA" id="ARBA00022989"/>
    </source>
</evidence>
<keyword evidence="4 5" id="KW-0472">Membrane</keyword>
<dbReference type="Proteomes" id="UP000231057">
    <property type="component" value="Chromosome"/>
</dbReference>
<evidence type="ECO:0000313" key="7">
    <source>
        <dbReference type="EMBL" id="ATS19540.1"/>
    </source>
</evidence>
<evidence type="ECO:0000256" key="1">
    <source>
        <dbReference type="ARBA" id="ARBA00004141"/>
    </source>
</evidence>
<keyword evidence="2 5" id="KW-0812">Transmembrane</keyword>
<accession>A0A2D2Q4U0</accession>
<evidence type="ECO:0000256" key="4">
    <source>
        <dbReference type="ARBA" id="ARBA00023136"/>
    </source>
</evidence>
<reference evidence="8" key="2">
    <citation type="journal article" date="2022" name="Front. Microbiol.">
        <title>Comparative Genomic Analysis Revealed Distinct Molecular Components and Organization of CO2-Concentrating Mechanism in Thermophilic Cyanobacteria.</title>
        <authorList>
            <person name="Tang J."/>
            <person name="Zhou H."/>
            <person name="Yao D."/>
            <person name="Riaz S."/>
            <person name="You D."/>
            <person name="Klepacz-Smolka A."/>
            <person name="Daroch M."/>
        </authorList>
    </citation>
    <scope>NUCLEOTIDE SEQUENCE [LARGE SCALE GENOMIC DNA]</scope>
    <source>
        <strain evidence="8">PCC 6715</strain>
    </source>
</reference>
<dbReference type="Pfam" id="PF05154">
    <property type="entry name" value="TM2"/>
    <property type="match status" value="1"/>
</dbReference>
<organism evidence="7 8">
    <name type="scientific">Parathermosynechococcus lividus PCC 6715</name>
    <dbReference type="NCBI Taxonomy" id="1917166"/>
    <lineage>
        <taxon>Bacteria</taxon>
        <taxon>Bacillati</taxon>
        <taxon>Cyanobacteriota</taxon>
        <taxon>Cyanophyceae</taxon>
        <taxon>Acaryochloridales</taxon>
        <taxon>Thermosynechococcaceae</taxon>
        <taxon>Parathermosynechococcus</taxon>
    </lineage>
</organism>
<feature type="domain" description="TM2" evidence="6">
    <location>
        <begin position="3"/>
        <end position="50"/>
    </location>
</feature>
<protein>
    <recommendedName>
        <fullName evidence="6">TM2 domain-containing protein</fullName>
    </recommendedName>
</protein>
<evidence type="ECO:0000256" key="2">
    <source>
        <dbReference type="ARBA" id="ARBA00022692"/>
    </source>
</evidence>
<evidence type="ECO:0000259" key="6">
    <source>
        <dbReference type="Pfam" id="PF05154"/>
    </source>
</evidence>
<evidence type="ECO:0000313" key="8">
    <source>
        <dbReference type="Proteomes" id="UP000231057"/>
    </source>
</evidence>
<comment type="subcellular location">
    <subcellularLocation>
        <location evidence="1">Membrane</location>
        <topology evidence="1">Multi-pass membrane protein</topology>
    </subcellularLocation>
</comment>
<dbReference type="InterPro" id="IPR050932">
    <property type="entry name" value="TM2D1-3-like"/>
</dbReference>
<dbReference type="GO" id="GO:0016020">
    <property type="term" value="C:membrane"/>
    <property type="evidence" value="ECO:0007669"/>
    <property type="project" value="UniProtKB-SubCell"/>
</dbReference>
<dbReference type="KEGG" id="slw:BRW62_06610"/>
<name>A0A2D2Q4U0_PARLV</name>
<keyword evidence="3 5" id="KW-1133">Transmembrane helix</keyword>
<dbReference type="EMBL" id="CP018092">
    <property type="protein sequence ID" value="ATS19540.1"/>
    <property type="molecule type" value="Genomic_DNA"/>
</dbReference>
<evidence type="ECO:0000256" key="5">
    <source>
        <dbReference type="SAM" id="Phobius"/>
    </source>
</evidence>
<dbReference type="InterPro" id="IPR007829">
    <property type="entry name" value="TM2"/>
</dbReference>
<dbReference type="AlphaFoldDB" id="A0A2D2Q4U0"/>
<dbReference type="PANTHER" id="PTHR21016:SF25">
    <property type="entry name" value="TM2 DOMAIN-CONTAINING PROTEIN DDB_G0277895-RELATED"/>
    <property type="match status" value="1"/>
</dbReference>
<gene>
    <name evidence="7" type="ORF">BRW62_06610</name>
</gene>
<reference evidence="7 8" key="1">
    <citation type="submission" date="2016-11" db="EMBL/GenBank/DDBJ databases">
        <title>Complete genome sequence of thermophilic cyanobacteria strain Synechococcus sp. PCC6715.</title>
        <authorList>
            <person name="Tang J."/>
            <person name="Daroch M."/>
            <person name="Liang Y."/>
            <person name="Jiang D."/>
            <person name="Shah M."/>
        </authorList>
    </citation>
    <scope>NUCLEOTIDE SEQUENCE [LARGE SCALE GENOMIC DNA]</scope>
    <source>
        <strain evidence="7 8">PCC 6715</strain>
    </source>
</reference>
<sequence>MKVWVAYLLWCLSLFGLCGIQRFYVGQPIMGVLYLITFGFCGVGQFLDLVLIPGMVAHRNTYLRGRYLRSQEWLTEDTPSPMLRLLQAAKDHGGVLSAAQAALYTQLDAQTIEELLFEAQRVGYATVFNDPETGAVRYRFDI</sequence>
<dbReference type="PANTHER" id="PTHR21016">
    <property type="entry name" value="BETA-AMYLOID BINDING PROTEIN-RELATED"/>
    <property type="match status" value="1"/>
</dbReference>
<keyword evidence="8" id="KW-1185">Reference proteome</keyword>
<feature type="transmembrane region" description="Helical" evidence="5">
    <location>
        <begin position="32"/>
        <end position="56"/>
    </location>
</feature>